<dbReference type="SUPFAM" id="SSF51735">
    <property type="entry name" value="NAD(P)-binding Rossmann-fold domains"/>
    <property type="match status" value="1"/>
</dbReference>
<evidence type="ECO:0000313" key="4">
    <source>
        <dbReference type="EMBL" id="AIG63429.1"/>
    </source>
</evidence>
<dbReference type="InterPro" id="IPR014189">
    <property type="entry name" value="Quinone_OxRdtase_PIG3"/>
</dbReference>
<evidence type="ECO:0000256" key="1">
    <source>
        <dbReference type="ARBA" id="ARBA00022857"/>
    </source>
</evidence>
<feature type="domain" description="Enoyl reductase (ER)" evidence="3">
    <location>
        <begin position="10"/>
        <end position="331"/>
    </location>
</feature>
<dbReference type="Pfam" id="PF00107">
    <property type="entry name" value="ADH_zinc_N"/>
    <property type="match status" value="1"/>
</dbReference>
<keyword evidence="5" id="KW-1185">Reference proteome</keyword>
<gene>
    <name evidence="4" type="ORF">CATYP_00470</name>
</gene>
<dbReference type="PANTHER" id="PTHR48106">
    <property type="entry name" value="QUINONE OXIDOREDUCTASE PIG3-RELATED"/>
    <property type="match status" value="1"/>
</dbReference>
<dbReference type="Proteomes" id="UP000028504">
    <property type="component" value="Chromosome"/>
</dbReference>
<evidence type="ECO:0000256" key="2">
    <source>
        <dbReference type="ARBA" id="ARBA00023002"/>
    </source>
</evidence>
<dbReference type="InterPro" id="IPR020843">
    <property type="entry name" value="ER"/>
</dbReference>
<name>A0ABN4DAT2_9CORY</name>
<sequence>MKAIVQTDPKDPASLQLAEVPTPTPAEGELLVKVHTAGVNRGDILQTRGHYPPPPGASQILGMECAGTIVENRAGRGPAVGSPVGCLLAGGGYAEYVAVPAGQTAPLPAGLTVDELGSLMEVACTVWSNLGMVARLGEQNPREQNAGDHGAAPKRVLIHGGAGGVGSFAIQLCAALGLDVAVTAGSPDKLDYCRKLGATELINYHEQDFSEGLKGSVNVILDIIGAKYLKGNLRALAPDGQLIIIGMQGGTKAEINLGSLLPRRLSIHGTTLRARSVADKSRIVASTVANVWPLVEAGAIRHHVHQVFPLADAALAHRTLDSGKVTGKLALRVAS</sequence>
<dbReference type="RefSeq" id="WP_038604023.1">
    <property type="nucleotide sequence ID" value="NZ_CP008944.1"/>
</dbReference>
<dbReference type="SUPFAM" id="SSF50129">
    <property type="entry name" value="GroES-like"/>
    <property type="match status" value="1"/>
</dbReference>
<organism evidence="4 5">
    <name type="scientific">Corynebacterium atypicum</name>
    <dbReference type="NCBI Taxonomy" id="191610"/>
    <lineage>
        <taxon>Bacteria</taxon>
        <taxon>Bacillati</taxon>
        <taxon>Actinomycetota</taxon>
        <taxon>Actinomycetes</taxon>
        <taxon>Mycobacteriales</taxon>
        <taxon>Corynebacteriaceae</taxon>
        <taxon>Corynebacterium</taxon>
    </lineage>
</organism>
<proteinExistence type="predicted"/>
<dbReference type="InterPro" id="IPR011032">
    <property type="entry name" value="GroES-like_sf"/>
</dbReference>
<protein>
    <submittedName>
        <fullName evidence="4">NAD(P)H-quinone oxidoreductase</fullName>
    </submittedName>
</protein>
<evidence type="ECO:0000313" key="5">
    <source>
        <dbReference type="Proteomes" id="UP000028504"/>
    </source>
</evidence>
<dbReference type="CDD" id="cd05276">
    <property type="entry name" value="p53_inducible_oxidoreductase"/>
    <property type="match status" value="1"/>
</dbReference>
<dbReference type="EMBL" id="CP008944">
    <property type="protein sequence ID" value="AIG63429.1"/>
    <property type="molecule type" value="Genomic_DNA"/>
</dbReference>
<keyword evidence="2" id="KW-0560">Oxidoreductase</keyword>
<dbReference type="Pfam" id="PF08240">
    <property type="entry name" value="ADH_N"/>
    <property type="match status" value="1"/>
</dbReference>
<dbReference type="InterPro" id="IPR013149">
    <property type="entry name" value="ADH-like_C"/>
</dbReference>
<dbReference type="InterPro" id="IPR013154">
    <property type="entry name" value="ADH-like_N"/>
</dbReference>
<keyword evidence="1" id="KW-0521">NADP</keyword>
<evidence type="ECO:0000259" key="3">
    <source>
        <dbReference type="SMART" id="SM00829"/>
    </source>
</evidence>
<dbReference type="Gene3D" id="3.40.50.720">
    <property type="entry name" value="NAD(P)-binding Rossmann-like Domain"/>
    <property type="match status" value="1"/>
</dbReference>
<dbReference type="NCBIfam" id="TIGR02824">
    <property type="entry name" value="quinone_pig3"/>
    <property type="match status" value="1"/>
</dbReference>
<dbReference type="SMART" id="SM00829">
    <property type="entry name" value="PKS_ER"/>
    <property type="match status" value="1"/>
</dbReference>
<dbReference type="InterPro" id="IPR036291">
    <property type="entry name" value="NAD(P)-bd_dom_sf"/>
</dbReference>
<dbReference type="PANTHER" id="PTHR48106:SF8">
    <property type="entry name" value="OS02G0805600 PROTEIN"/>
    <property type="match status" value="1"/>
</dbReference>
<dbReference type="Gene3D" id="3.90.180.10">
    <property type="entry name" value="Medium-chain alcohol dehydrogenases, catalytic domain"/>
    <property type="match status" value="1"/>
</dbReference>
<reference evidence="4 5" key="1">
    <citation type="submission" date="2014-07" db="EMBL/GenBank/DDBJ databases">
        <title>Complete genome sequence of Corynebacterium atypicum DSM 44849: identifiction of the mycolic acid biosynthesis genes.</title>
        <authorList>
            <person name="Tippelt A."/>
            <person name="Mollmann S."/>
            <person name="Albersmeier A."/>
            <person name="Jaenicke S."/>
            <person name="Ruckert C."/>
            <person name="Tauch A."/>
        </authorList>
    </citation>
    <scope>NUCLEOTIDE SEQUENCE [LARGE SCALE GENOMIC DNA]</scope>
    <source>
        <strain evidence="4 5">R2070</strain>
    </source>
</reference>
<accession>A0ABN4DAT2</accession>